<dbReference type="CDD" id="cd17330">
    <property type="entry name" value="MFS_SLC46_TetA_like"/>
    <property type="match status" value="1"/>
</dbReference>
<dbReference type="InterPro" id="IPR020846">
    <property type="entry name" value="MFS_dom"/>
</dbReference>
<dbReference type="PROSITE" id="PS50850">
    <property type="entry name" value="MFS"/>
    <property type="match status" value="1"/>
</dbReference>
<keyword evidence="2" id="KW-0813">Transport</keyword>
<evidence type="ECO:0000256" key="6">
    <source>
        <dbReference type="SAM" id="MobiDB-lite"/>
    </source>
</evidence>
<feature type="compositionally biased region" description="Low complexity" evidence="6">
    <location>
        <begin position="551"/>
        <end position="560"/>
    </location>
</feature>
<reference evidence="9" key="1">
    <citation type="submission" date="2022-07" db="EMBL/GenBank/DDBJ databases">
        <title>Fungi with potential for degradation of polypropylene.</title>
        <authorList>
            <person name="Gostincar C."/>
        </authorList>
    </citation>
    <scope>NUCLEOTIDE SEQUENCE</scope>
    <source>
        <strain evidence="9">EXF-13287</strain>
    </source>
</reference>
<evidence type="ECO:0000256" key="7">
    <source>
        <dbReference type="SAM" id="Phobius"/>
    </source>
</evidence>
<feature type="transmembrane region" description="Helical" evidence="7">
    <location>
        <begin position="341"/>
        <end position="361"/>
    </location>
</feature>
<keyword evidence="10" id="KW-1185">Reference proteome</keyword>
<keyword evidence="5 7" id="KW-0472">Membrane</keyword>
<feature type="transmembrane region" description="Helical" evidence="7">
    <location>
        <begin position="472"/>
        <end position="492"/>
    </location>
</feature>
<evidence type="ECO:0000256" key="5">
    <source>
        <dbReference type="ARBA" id="ARBA00023136"/>
    </source>
</evidence>
<dbReference type="PRINTS" id="PR01035">
    <property type="entry name" value="TCRTETA"/>
</dbReference>
<dbReference type="Pfam" id="PF07690">
    <property type="entry name" value="MFS_1"/>
    <property type="match status" value="2"/>
</dbReference>
<evidence type="ECO:0000313" key="10">
    <source>
        <dbReference type="Proteomes" id="UP001174691"/>
    </source>
</evidence>
<feature type="compositionally biased region" description="Basic residues" evidence="6">
    <location>
        <begin position="595"/>
        <end position="606"/>
    </location>
</feature>
<dbReference type="Gene3D" id="1.20.1250.20">
    <property type="entry name" value="MFS general substrate transporter like domains"/>
    <property type="match status" value="1"/>
</dbReference>
<sequence length="630" mass="69032">MTRSRGYTPKLPVKQLAILAVARFAEPLALTSVFPYLPEMIASFGVEKTEIARWAGITGAIFSISQSATAVPWGKASDKFGRKPIILIGLMSTMTCFMIWGVSTSLWMALTVRAISGATNGNVGIIRTMVAEMVPEKELQPRAFSLMPLVWSIGSVFGPAFGGFFARPAEQYPALFGNSWFLKKYPFALPNIVACAVFFVSCMTGFLFLKETLESKRNHRDWGLKLGEKLTDSLRPSKRKHQRRHRRSFVDDEAQAPLLSERDMSSSERLTAQAEPPTHAEIFTKQTCINLLSYTFLALHSVAYDQVLPVFLNYPRQVPDGGNTRLPFKFSGGFGLSSDRIGSIFTVYGIACGIIQFFVFPPLCSRFGVLNCYRAAALTFPLVYLITPYTALIQDDKLRYALFMVVMLVKGFVVIIGFPCTTILLTNSASSLRILGTLNGYATSFSGLGRALGPAMTGSIFSLGVQKGYMIFPWWSLAAMALLGALPSWWIVEGDGPSGKAPESDDDEDKEDDDGEFEEDNLLPAADGIATLTLEAESAASDGRYRDGEDVQGQSSGVVGHVAIRRPERLAIPEIDDSEMSDCPPLCPELDGSPKAKRPPQVKLRRMSAAGKDIERPRIYEASTSGDSID</sequence>
<feature type="transmembrane region" description="Helical" evidence="7">
    <location>
        <begin position="85"/>
        <end position="108"/>
    </location>
</feature>
<feature type="domain" description="Major facilitator superfamily (MFS) profile" evidence="8">
    <location>
        <begin position="15"/>
        <end position="496"/>
    </location>
</feature>
<organism evidence="9 10">
    <name type="scientific">Coniochaeta hoffmannii</name>
    <dbReference type="NCBI Taxonomy" id="91930"/>
    <lineage>
        <taxon>Eukaryota</taxon>
        <taxon>Fungi</taxon>
        <taxon>Dikarya</taxon>
        <taxon>Ascomycota</taxon>
        <taxon>Pezizomycotina</taxon>
        <taxon>Sordariomycetes</taxon>
        <taxon>Sordariomycetidae</taxon>
        <taxon>Coniochaetales</taxon>
        <taxon>Coniochaetaceae</taxon>
        <taxon>Coniochaeta</taxon>
    </lineage>
</organism>
<proteinExistence type="predicted"/>
<dbReference type="InterPro" id="IPR036259">
    <property type="entry name" value="MFS_trans_sf"/>
</dbReference>
<feature type="region of interest" description="Disordered" evidence="6">
    <location>
        <begin position="574"/>
        <end position="630"/>
    </location>
</feature>
<keyword evidence="3 7" id="KW-0812">Transmembrane</keyword>
<dbReference type="PANTHER" id="PTHR23504">
    <property type="entry name" value="MAJOR FACILITATOR SUPERFAMILY DOMAIN-CONTAINING PROTEIN 10"/>
    <property type="match status" value="1"/>
</dbReference>
<dbReference type="SUPFAM" id="SSF103473">
    <property type="entry name" value="MFS general substrate transporter"/>
    <property type="match status" value="1"/>
</dbReference>
<accession>A0AA38S5H4</accession>
<dbReference type="Proteomes" id="UP001174691">
    <property type="component" value="Unassembled WGS sequence"/>
</dbReference>
<feature type="region of interest" description="Disordered" evidence="6">
    <location>
        <begin position="496"/>
        <end position="518"/>
    </location>
</feature>
<protein>
    <submittedName>
        <fullName evidence="9">MFS general substrate transporter</fullName>
    </submittedName>
</protein>
<feature type="region of interest" description="Disordered" evidence="6">
    <location>
        <begin position="540"/>
        <end position="562"/>
    </location>
</feature>
<evidence type="ECO:0000256" key="4">
    <source>
        <dbReference type="ARBA" id="ARBA00022989"/>
    </source>
</evidence>
<gene>
    <name evidence="9" type="ORF">NKR19_g5526</name>
</gene>
<evidence type="ECO:0000259" key="8">
    <source>
        <dbReference type="PROSITE" id="PS50850"/>
    </source>
</evidence>
<dbReference type="GO" id="GO:0016020">
    <property type="term" value="C:membrane"/>
    <property type="evidence" value="ECO:0007669"/>
    <property type="project" value="UniProtKB-SubCell"/>
</dbReference>
<feature type="transmembrane region" description="Helical" evidence="7">
    <location>
        <begin position="445"/>
        <end position="465"/>
    </location>
</feature>
<feature type="compositionally biased region" description="Acidic residues" evidence="6">
    <location>
        <begin position="504"/>
        <end position="518"/>
    </location>
</feature>
<comment type="caution">
    <text evidence="9">The sequence shown here is derived from an EMBL/GenBank/DDBJ whole genome shotgun (WGS) entry which is preliminary data.</text>
</comment>
<evidence type="ECO:0000313" key="9">
    <source>
        <dbReference type="EMBL" id="KAJ9149705.1"/>
    </source>
</evidence>
<comment type="subcellular location">
    <subcellularLocation>
        <location evidence="1">Membrane</location>
        <topology evidence="1">Multi-pass membrane protein</topology>
    </subcellularLocation>
</comment>
<feature type="transmembrane region" description="Helical" evidence="7">
    <location>
        <begin position="373"/>
        <end position="393"/>
    </location>
</feature>
<keyword evidence="4 7" id="KW-1133">Transmembrane helix</keyword>
<name>A0AA38S5H4_9PEZI</name>
<feature type="transmembrane region" description="Helical" evidence="7">
    <location>
        <begin position="400"/>
        <end position="425"/>
    </location>
</feature>
<dbReference type="AlphaFoldDB" id="A0AA38S5H4"/>
<evidence type="ECO:0000256" key="1">
    <source>
        <dbReference type="ARBA" id="ARBA00004141"/>
    </source>
</evidence>
<dbReference type="InterPro" id="IPR001958">
    <property type="entry name" value="Tet-R_TetA/multi-R_MdtG-like"/>
</dbReference>
<evidence type="ECO:0000256" key="3">
    <source>
        <dbReference type="ARBA" id="ARBA00022692"/>
    </source>
</evidence>
<feature type="transmembrane region" description="Helical" evidence="7">
    <location>
        <begin position="146"/>
        <end position="167"/>
    </location>
</feature>
<dbReference type="EMBL" id="JANBVN010000076">
    <property type="protein sequence ID" value="KAJ9149705.1"/>
    <property type="molecule type" value="Genomic_DNA"/>
</dbReference>
<feature type="transmembrane region" description="Helical" evidence="7">
    <location>
        <begin position="187"/>
        <end position="209"/>
    </location>
</feature>
<dbReference type="GO" id="GO:0022857">
    <property type="term" value="F:transmembrane transporter activity"/>
    <property type="evidence" value="ECO:0007669"/>
    <property type="project" value="InterPro"/>
</dbReference>
<dbReference type="PANTHER" id="PTHR23504:SF8">
    <property type="entry name" value="TRANSPORTER, PUTATIVE (AFU_ORTHOLOGUE AFUA_1G03730)-RELATED"/>
    <property type="match status" value="1"/>
</dbReference>
<dbReference type="InterPro" id="IPR011701">
    <property type="entry name" value="MFS"/>
</dbReference>
<evidence type="ECO:0000256" key="2">
    <source>
        <dbReference type="ARBA" id="ARBA00022448"/>
    </source>
</evidence>